<evidence type="ECO:0000256" key="3">
    <source>
        <dbReference type="ARBA" id="ARBA00022963"/>
    </source>
</evidence>
<evidence type="ECO:0000256" key="1">
    <source>
        <dbReference type="ARBA" id="ARBA00013201"/>
    </source>
</evidence>
<dbReference type="InterPro" id="IPR016715">
    <property type="entry name" value="PAF_acetylhydro_eukaryote"/>
</dbReference>
<name>A0A137P463_CONC2</name>
<evidence type="ECO:0000313" key="6">
    <source>
        <dbReference type="EMBL" id="KXN69711.1"/>
    </source>
</evidence>
<proteinExistence type="predicted"/>
<dbReference type="Gene3D" id="3.40.50.1820">
    <property type="entry name" value="alpha/beta hydrolase"/>
    <property type="match status" value="1"/>
</dbReference>
<evidence type="ECO:0000256" key="2">
    <source>
        <dbReference type="ARBA" id="ARBA00022801"/>
    </source>
</evidence>
<accession>A0A137P463</accession>
<keyword evidence="4" id="KW-0443">Lipid metabolism</keyword>
<dbReference type="GO" id="GO:0003847">
    <property type="term" value="F:1-alkyl-2-acetylglycerophosphocholine esterase activity"/>
    <property type="evidence" value="ECO:0007669"/>
    <property type="project" value="UniProtKB-EC"/>
</dbReference>
<keyword evidence="2" id="KW-0378">Hydrolase</keyword>
<evidence type="ECO:0000256" key="4">
    <source>
        <dbReference type="ARBA" id="ARBA00023098"/>
    </source>
</evidence>
<dbReference type="Pfam" id="PF03403">
    <property type="entry name" value="PAF-AH_p_II"/>
    <property type="match status" value="1"/>
</dbReference>
<dbReference type="Proteomes" id="UP000070444">
    <property type="component" value="Unassembled WGS sequence"/>
</dbReference>
<dbReference type="GO" id="GO:0016042">
    <property type="term" value="P:lipid catabolic process"/>
    <property type="evidence" value="ECO:0007669"/>
    <property type="project" value="UniProtKB-KW"/>
</dbReference>
<dbReference type="PIRSF" id="PIRSF018169">
    <property type="entry name" value="PAF_acetylhydrolase"/>
    <property type="match status" value="1"/>
</dbReference>
<feature type="active site" description="Nucleophile" evidence="5">
    <location>
        <position position="233"/>
    </location>
</feature>
<feature type="non-terminal residue" evidence="6">
    <location>
        <position position="390"/>
    </location>
</feature>
<sequence>MIFSTLPEYNGPHKVSSIDIELKTPKASILKLYYPTSKNTREFANFFPYPTDKYLKGFTAYAKVNEYLASGLAYLLSESPKLACLRGNGRDLLLPAPNSSGKYPVMIFSHGLAGNRTMYSTICGDMASYGIVVCAIEHRDHSGSYSWTQNEPQDVTYVKQPENLTEKEFRSGQIKVRVEEIDLAWKFFQELNEGKFEHEVIFNENSADYIKNPSLEPFKNRLDLENPILTGHSFGGATVLEYSSRKDHPFKCTVAMDPWMTPIDAKPISTPVLSINTEGFTNWKENFESVNKHMRSIIESNPNGHLASIHKIEHYHQSDGPNLLVTALKLYYRKLKIEPKRATELNNGLAISFIADMFKNNELFKDKRLNIPSWDLLKSEKLWNEDFYFH</sequence>
<dbReference type="OMA" id="STICGDM"/>
<feature type="active site" description="Charge relay system" evidence="5">
    <location>
        <position position="257"/>
    </location>
</feature>
<dbReference type="PANTHER" id="PTHR10272:SF0">
    <property type="entry name" value="PLATELET-ACTIVATING FACTOR ACETYLHYDROLASE"/>
    <property type="match status" value="1"/>
</dbReference>
<evidence type="ECO:0000313" key="7">
    <source>
        <dbReference type="Proteomes" id="UP000070444"/>
    </source>
</evidence>
<dbReference type="AlphaFoldDB" id="A0A137P463"/>
<reference evidence="6 7" key="1">
    <citation type="journal article" date="2015" name="Genome Biol. Evol.">
        <title>Phylogenomic analyses indicate that early fungi evolved digesting cell walls of algal ancestors of land plants.</title>
        <authorList>
            <person name="Chang Y."/>
            <person name="Wang S."/>
            <person name="Sekimoto S."/>
            <person name="Aerts A.L."/>
            <person name="Choi C."/>
            <person name="Clum A."/>
            <person name="LaButti K.M."/>
            <person name="Lindquist E.A."/>
            <person name="Yee Ngan C."/>
            <person name="Ohm R.A."/>
            <person name="Salamov A.A."/>
            <person name="Grigoriev I.V."/>
            <person name="Spatafora J.W."/>
            <person name="Berbee M.L."/>
        </authorList>
    </citation>
    <scope>NUCLEOTIDE SEQUENCE [LARGE SCALE GENOMIC DNA]</scope>
    <source>
        <strain evidence="6 7">NRRL 28638</strain>
    </source>
</reference>
<dbReference type="EC" id="3.1.1.47" evidence="1"/>
<dbReference type="InterPro" id="IPR029058">
    <property type="entry name" value="AB_hydrolase_fold"/>
</dbReference>
<dbReference type="OrthoDB" id="2363873at2759"/>
<dbReference type="PANTHER" id="PTHR10272">
    <property type="entry name" value="PLATELET-ACTIVATING FACTOR ACETYLHYDROLASE"/>
    <property type="match status" value="1"/>
</dbReference>
<dbReference type="STRING" id="796925.A0A137P463"/>
<keyword evidence="3" id="KW-0442">Lipid degradation</keyword>
<feature type="active site" description="Charge relay system" evidence="5">
    <location>
        <position position="314"/>
    </location>
</feature>
<keyword evidence="7" id="KW-1185">Reference proteome</keyword>
<evidence type="ECO:0000256" key="5">
    <source>
        <dbReference type="PIRSR" id="PIRSR018169-1"/>
    </source>
</evidence>
<dbReference type="EMBL" id="KQ964525">
    <property type="protein sequence ID" value="KXN69711.1"/>
    <property type="molecule type" value="Genomic_DNA"/>
</dbReference>
<organism evidence="6 7">
    <name type="scientific">Conidiobolus coronatus (strain ATCC 28846 / CBS 209.66 / NRRL 28638)</name>
    <name type="common">Delacroixia coronata</name>
    <dbReference type="NCBI Taxonomy" id="796925"/>
    <lineage>
        <taxon>Eukaryota</taxon>
        <taxon>Fungi</taxon>
        <taxon>Fungi incertae sedis</taxon>
        <taxon>Zoopagomycota</taxon>
        <taxon>Entomophthoromycotina</taxon>
        <taxon>Entomophthoromycetes</taxon>
        <taxon>Entomophthorales</taxon>
        <taxon>Ancylistaceae</taxon>
        <taxon>Conidiobolus</taxon>
    </lineage>
</organism>
<gene>
    <name evidence="6" type="ORF">CONCODRAFT_79168</name>
</gene>
<protein>
    <recommendedName>
        <fullName evidence="1">1-alkyl-2-acetylglycerophosphocholine esterase</fullName>
        <ecNumber evidence="1">3.1.1.47</ecNumber>
    </recommendedName>
</protein>
<dbReference type="SUPFAM" id="SSF53474">
    <property type="entry name" value="alpha/beta-Hydrolases"/>
    <property type="match status" value="1"/>
</dbReference>